<dbReference type="InterPro" id="IPR044939">
    <property type="entry name" value="EutB_dom_2_sf"/>
</dbReference>
<dbReference type="GO" id="GO:0005829">
    <property type="term" value="C:cytosol"/>
    <property type="evidence" value="ECO:0007669"/>
    <property type="project" value="TreeGrafter"/>
</dbReference>
<dbReference type="Gene3D" id="1.10.30.40">
    <property type="entry name" value="Ethanolamine ammonia-lyase light chain (EutC), N-terminal domain"/>
    <property type="match status" value="1"/>
</dbReference>
<comment type="similarity">
    <text evidence="1">Belongs to the EutC family.</text>
</comment>
<comment type="subcellular location">
    <subcellularLocation>
        <location evidence="1">Bacterial microcompartment</location>
    </subcellularLocation>
</comment>
<comment type="subunit">
    <text evidence="1">The basic unit is a heterodimer which dimerizes to form tetramers. The heterotetramers trimerize; 6 large subunits form a core ring with 6 small subunits projecting outwards.</text>
</comment>
<dbReference type="InterPro" id="IPR042255">
    <property type="entry name" value="EutC_N"/>
</dbReference>
<dbReference type="PANTHER" id="PTHR39329:SF1">
    <property type="entry name" value="ETHANOLAMINE AMMONIA-LYASE LARGE SUBUNIT"/>
    <property type="match status" value="1"/>
</dbReference>
<comment type="pathway">
    <text evidence="1">Amine and polyamine degradation; ethanolamine degradation.</text>
</comment>
<feature type="compositionally biased region" description="Basic residues" evidence="2">
    <location>
        <begin position="435"/>
        <end position="450"/>
    </location>
</feature>
<dbReference type="AlphaFoldDB" id="A0A089NYG7"/>
<keyword evidence="1" id="KW-0170">Cobalt</keyword>
<dbReference type="Proteomes" id="UP000029492">
    <property type="component" value="Chromosome"/>
</dbReference>
<dbReference type="Gene3D" id="1.10.220.70">
    <property type="entry name" value="lyase"/>
    <property type="match status" value="1"/>
</dbReference>
<keyword evidence="4" id="KW-1185">Reference proteome</keyword>
<feature type="region of interest" description="Disordered" evidence="2">
    <location>
        <begin position="335"/>
        <end position="484"/>
    </location>
</feature>
<gene>
    <name evidence="1" type="primary">eutC</name>
    <name evidence="3" type="ORF">MOC_3835</name>
</gene>
<dbReference type="Gene3D" id="2.30.170.30">
    <property type="entry name" value="ethanolamine ammonia-lyase heavy chain domain like"/>
    <property type="match status" value="1"/>
</dbReference>
<comment type="catalytic activity">
    <reaction evidence="1">
        <text>ethanolamine = acetaldehyde + NH4(+)</text>
        <dbReference type="Rhea" id="RHEA:15313"/>
        <dbReference type="ChEBI" id="CHEBI:15343"/>
        <dbReference type="ChEBI" id="CHEBI:28938"/>
        <dbReference type="ChEBI" id="CHEBI:57603"/>
        <dbReference type="EC" id="4.3.1.7"/>
    </reaction>
</comment>
<protein>
    <recommendedName>
        <fullName evidence="1">Ethanolamine ammonia-lyase small subunit</fullName>
        <shortName evidence="1">EAL small subunit</shortName>
        <ecNumber evidence="1">4.3.1.7</ecNumber>
    </recommendedName>
</protein>
<evidence type="ECO:0000256" key="2">
    <source>
        <dbReference type="SAM" id="MobiDB-lite"/>
    </source>
</evidence>
<dbReference type="InterPro" id="IPR010628">
    <property type="entry name" value="EutB"/>
</dbReference>
<dbReference type="Pfam" id="PF06751">
    <property type="entry name" value="EutB"/>
    <property type="match status" value="1"/>
</dbReference>
<dbReference type="HOGENOM" id="CLU_378908_0_0_5"/>
<dbReference type="NCBIfam" id="NF003971">
    <property type="entry name" value="PRK05465.1"/>
    <property type="match status" value="1"/>
</dbReference>
<sequence length="731" mass="76385">MAYATTIEGTRFTFPDLRRLLAKATPERSGDQLAGLCADGPVERLAAQIALADLPLKTFLAEELIPSEEDEVSDLIARRHDAAAFAPVSSLTVGAFREWLLSPAADAQALAALSPGLTPEMVAAVSKICRLQDLVAVAAKRPVVTRFRSTIGLPGRLATRNQPNHPTDSSEGILISALDGLLMGSGDAVIGVNPATDSLPDYIRIVELLETLRLRLDVPIQHCCLGHVTVAIEAMAKGAPVDLVFQSVAGSQKANAGFGVDLAVLREASEAARALGRCPAGGQVMYFETGQGSALSADAHWGVDQQTMEARAYAVAREFDPLLVNTVVGLHRPRIPVQRQADHPGRAGGPLLRQAARPADGRGRLLHQPRRCRRRGHGRAPDPAVRSRRQLRHHRAGGGRRDAELPVAVPPRRGLRPRDPGPSAGPGIRGVAPGRAHHGRAGPAHQRHGRAAPGPRRGLPAPARAGRVSDPTEPAKPAHAGTPTLRDLRGLTQARIALGAHGAGLPTGAALAFGLDHARAREAVWTPLDAAAIGAALRAQGLESVEVRSAVSDRTEYLRRPDRGRSLAPESATVLDGHGPGFDVAIVIADGLSATAVALNAVPAATALAARVRRAGWSLAPVVVASQGRVAIGDPIGARLGARCVVVLIGERPGLSASDSLGCYVTFGPEPGLPDSRRNCISNIREGGLSVEAAAGQMEALLRAMLAQGTSGVALRRGDPADPKALPDARD</sequence>
<dbReference type="UniPathway" id="UPA00560"/>
<dbReference type="eggNOG" id="COG4302">
    <property type="taxonomic scope" value="Bacteria"/>
</dbReference>
<dbReference type="GO" id="GO:0006520">
    <property type="term" value="P:amino acid metabolic process"/>
    <property type="evidence" value="ECO:0007669"/>
    <property type="project" value="InterPro"/>
</dbReference>
<dbReference type="Gene3D" id="3.20.20.70">
    <property type="entry name" value="Aldolase class I"/>
    <property type="match status" value="1"/>
</dbReference>
<dbReference type="InterPro" id="IPR013785">
    <property type="entry name" value="Aldolase_TIM"/>
</dbReference>
<dbReference type="EC" id="4.3.1.7" evidence="1"/>
<comment type="cofactor">
    <cofactor evidence="1">
        <name>adenosylcob(III)alamin</name>
        <dbReference type="ChEBI" id="CHEBI:18408"/>
    </cofactor>
    <text evidence="1">Binds between the large and small subunits.</text>
</comment>
<dbReference type="STRING" id="693986.MOC_3835"/>
<accession>A0A089NYG7</accession>
<dbReference type="PANTHER" id="PTHR39329">
    <property type="entry name" value="ETHANOLAMINE AMMONIA-LYASE HEAVY CHAIN"/>
    <property type="match status" value="1"/>
</dbReference>
<dbReference type="GO" id="GO:0031471">
    <property type="term" value="C:ethanolamine degradation polyhedral organelle"/>
    <property type="evidence" value="ECO:0007669"/>
    <property type="project" value="UniProtKB-UniRule"/>
</dbReference>
<dbReference type="GO" id="GO:0046336">
    <property type="term" value="P:ethanolamine catabolic process"/>
    <property type="evidence" value="ECO:0007669"/>
    <property type="project" value="UniProtKB-UniRule"/>
</dbReference>
<dbReference type="InterPro" id="IPR042251">
    <property type="entry name" value="EutC_C"/>
</dbReference>
<feature type="binding site" evidence="1">
    <location>
        <position position="680"/>
    </location>
    <ligand>
        <name>adenosylcob(III)alamin</name>
        <dbReference type="ChEBI" id="CHEBI:18408"/>
    </ligand>
</feature>
<dbReference type="Gene3D" id="3.40.50.11240">
    <property type="entry name" value="Ethanolamine ammonia-lyase light chain (EutC)"/>
    <property type="match status" value="1"/>
</dbReference>
<feature type="binding site" evidence="1">
    <location>
        <position position="630"/>
    </location>
    <ligand>
        <name>adenosylcob(III)alamin</name>
        <dbReference type="ChEBI" id="CHEBI:18408"/>
    </ligand>
</feature>
<dbReference type="HAMAP" id="MF_00601">
    <property type="entry name" value="EutC"/>
    <property type="match status" value="1"/>
</dbReference>
<feature type="compositionally biased region" description="Low complexity" evidence="2">
    <location>
        <begin position="451"/>
        <end position="466"/>
    </location>
</feature>
<keyword evidence="1" id="KW-1283">Bacterial microcompartment</keyword>
<comment type="function">
    <text evidence="1">Catalyzes the deamination of various vicinal amino-alcohols to oxo compounds. Allows this organism to utilize ethanolamine as the sole source of nitrogen and carbon in the presence of external vitamin B12.</text>
</comment>
<dbReference type="GO" id="GO:0008851">
    <property type="term" value="F:ethanolamine ammonia-lyase activity"/>
    <property type="evidence" value="ECO:0007669"/>
    <property type="project" value="UniProtKB-UniRule"/>
</dbReference>
<proteinExistence type="inferred from homology"/>
<feature type="binding site" evidence="1">
    <location>
        <position position="651"/>
    </location>
    <ligand>
        <name>adenosylcob(III)alamin</name>
        <dbReference type="ChEBI" id="CHEBI:18408"/>
    </ligand>
</feature>
<evidence type="ECO:0000313" key="3">
    <source>
        <dbReference type="EMBL" id="AIQ91590.1"/>
    </source>
</evidence>
<name>A0A089NYG7_9HYPH</name>
<feature type="compositionally biased region" description="Basic residues" evidence="2">
    <location>
        <begin position="386"/>
        <end position="398"/>
    </location>
</feature>
<dbReference type="eggNOG" id="COG4303">
    <property type="taxonomic scope" value="Bacteria"/>
</dbReference>
<dbReference type="Pfam" id="PF05985">
    <property type="entry name" value="EutC"/>
    <property type="match status" value="1"/>
</dbReference>
<dbReference type="GO" id="GO:0009350">
    <property type="term" value="C:ethanolamine ammonia-lyase complex"/>
    <property type="evidence" value="ECO:0007669"/>
    <property type="project" value="UniProtKB-UniRule"/>
</dbReference>
<dbReference type="EMBL" id="CP003811">
    <property type="protein sequence ID" value="AIQ91590.1"/>
    <property type="molecule type" value="Genomic_DNA"/>
</dbReference>
<evidence type="ECO:0000313" key="4">
    <source>
        <dbReference type="Proteomes" id="UP000029492"/>
    </source>
</evidence>
<keyword evidence="1 3" id="KW-0456">Lyase</keyword>
<dbReference type="GO" id="GO:0031419">
    <property type="term" value="F:cobalamin binding"/>
    <property type="evidence" value="ECO:0007669"/>
    <property type="project" value="UniProtKB-UniRule"/>
</dbReference>
<dbReference type="InterPro" id="IPR044941">
    <property type="entry name" value="EutB_N_sf"/>
</dbReference>
<keyword evidence="1" id="KW-0846">Cobalamin</keyword>
<organism evidence="3 4">
    <name type="scientific">Methylobacterium oryzae CBMB20</name>
    <dbReference type="NCBI Taxonomy" id="693986"/>
    <lineage>
        <taxon>Bacteria</taxon>
        <taxon>Pseudomonadati</taxon>
        <taxon>Pseudomonadota</taxon>
        <taxon>Alphaproteobacteria</taxon>
        <taxon>Hyphomicrobiales</taxon>
        <taxon>Methylobacteriaceae</taxon>
        <taxon>Methylobacterium</taxon>
    </lineage>
</organism>
<dbReference type="InterPro" id="IPR009246">
    <property type="entry name" value="EutC"/>
</dbReference>
<feature type="compositionally biased region" description="Basic residues" evidence="2">
    <location>
        <begin position="364"/>
        <end position="378"/>
    </location>
</feature>
<reference evidence="3 4" key="1">
    <citation type="journal article" date="2014" name="PLoS ONE">
        <title>Genome Information of Methylobacterium oryzae, a Plant-Probiotic Methylotroph in the Phyllosphere.</title>
        <authorList>
            <person name="Kwak M.J."/>
            <person name="Jeong H."/>
            <person name="Madhaiyan M."/>
            <person name="Lee Y."/>
            <person name="Sa T.M."/>
            <person name="Oh T.K."/>
            <person name="Kim J.F."/>
        </authorList>
    </citation>
    <scope>NUCLEOTIDE SEQUENCE [LARGE SCALE GENOMIC DNA]</scope>
    <source>
        <strain evidence="3 4">CBMB20</strain>
    </source>
</reference>
<dbReference type="KEGG" id="mor:MOC_3835"/>
<evidence type="ECO:0000256" key="1">
    <source>
        <dbReference type="HAMAP-Rule" id="MF_00601"/>
    </source>
</evidence>